<evidence type="ECO:0000256" key="1">
    <source>
        <dbReference type="SAM" id="MobiDB-lite"/>
    </source>
</evidence>
<reference evidence="2" key="2">
    <citation type="submission" date="2021-09" db="EMBL/GenBank/DDBJ databases">
        <authorList>
            <person name="Gilroy R."/>
        </authorList>
    </citation>
    <scope>NUCLEOTIDE SEQUENCE</scope>
    <source>
        <strain evidence="2">4100</strain>
    </source>
</reference>
<name>A0A921E888_9BACT</name>
<evidence type="ECO:0000313" key="3">
    <source>
        <dbReference type="Proteomes" id="UP000711407"/>
    </source>
</evidence>
<feature type="compositionally biased region" description="Basic and acidic residues" evidence="1">
    <location>
        <begin position="188"/>
        <end position="197"/>
    </location>
</feature>
<dbReference type="EMBL" id="DYXT01000025">
    <property type="protein sequence ID" value="HJE38975.1"/>
    <property type="molecule type" value="Genomic_DNA"/>
</dbReference>
<gene>
    <name evidence="2" type="ORF">K8V47_04360</name>
</gene>
<feature type="region of interest" description="Disordered" evidence="1">
    <location>
        <begin position="147"/>
        <end position="197"/>
    </location>
</feature>
<dbReference type="AlphaFoldDB" id="A0A921E888"/>
<proteinExistence type="predicted"/>
<sequence>MENKAKKRKYSGRKWDKKVSRKFYGYLCRQIEIAASLCKEIREDAVRECVDFYIDSGLVICKINVAERVVFTLLQPQIDKAMLRSLRARMAALRRSMRLTVTDPTADPLSDTAVNVDLDAKSRQSDVVVMPVGGGIAASDDEAKVPAVGSSSALPRDEKRALRSQAALARRRRKHDKRLHRRQALKSSRSDKSGNCF</sequence>
<protein>
    <submittedName>
        <fullName evidence="2">Uncharacterized protein</fullName>
    </submittedName>
</protein>
<accession>A0A921E888</accession>
<dbReference type="Proteomes" id="UP000711407">
    <property type="component" value="Unassembled WGS sequence"/>
</dbReference>
<reference evidence="2" key="1">
    <citation type="journal article" date="2021" name="PeerJ">
        <title>Extensive microbial diversity within the chicken gut microbiome revealed by metagenomics and culture.</title>
        <authorList>
            <person name="Gilroy R."/>
            <person name="Ravi A."/>
            <person name="Getino M."/>
            <person name="Pursley I."/>
            <person name="Horton D.L."/>
            <person name="Alikhan N.F."/>
            <person name="Baker D."/>
            <person name="Gharbi K."/>
            <person name="Hall N."/>
            <person name="Watson M."/>
            <person name="Adriaenssens E.M."/>
            <person name="Foster-Nyarko E."/>
            <person name="Jarju S."/>
            <person name="Secka A."/>
            <person name="Antonio M."/>
            <person name="Oren A."/>
            <person name="Chaudhuri R.R."/>
            <person name="La Ragione R."/>
            <person name="Hildebrand F."/>
            <person name="Pallen M.J."/>
        </authorList>
    </citation>
    <scope>NUCLEOTIDE SEQUENCE</scope>
    <source>
        <strain evidence="2">4100</strain>
    </source>
</reference>
<feature type="compositionally biased region" description="Basic residues" evidence="1">
    <location>
        <begin position="169"/>
        <end position="184"/>
    </location>
</feature>
<organism evidence="2 3">
    <name type="scientific">Candidatus Amulumruptor caecigallinarius</name>
    <dbReference type="NCBI Taxonomy" id="2109911"/>
    <lineage>
        <taxon>Bacteria</taxon>
        <taxon>Pseudomonadati</taxon>
        <taxon>Bacteroidota</taxon>
        <taxon>Bacteroidia</taxon>
        <taxon>Bacteroidales</taxon>
        <taxon>Muribaculaceae</taxon>
        <taxon>Candidatus Amulumruptor</taxon>
    </lineage>
</organism>
<evidence type="ECO:0000313" key="2">
    <source>
        <dbReference type="EMBL" id="HJE38975.1"/>
    </source>
</evidence>
<comment type="caution">
    <text evidence="2">The sequence shown here is derived from an EMBL/GenBank/DDBJ whole genome shotgun (WGS) entry which is preliminary data.</text>
</comment>